<keyword evidence="3" id="KW-1185">Reference proteome</keyword>
<accession>A0A8J2JM12</accession>
<organism evidence="2 3">
    <name type="scientific">Allacma fusca</name>
    <dbReference type="NCBI Taxonomy" id="39272"/>
    <lineage>
        <taxon>Eukaryota</taxon>
        <taxon>Metazoa</taxon>
        <taxon>Ecdysozoa</taxon>
        <taxon>Arthropoda</taxon>
        <taxon>Hexapoda</taxon>
        <taxon>Collembola</taxon>
        <taxon>Symphypleona</taxon>
        <taxon>Sminthuridae</taxon>
        <taxon>Allacma</taxon>
    </lineage>
</organism>
<feature type="transmembrane region" description="Helical" evidence="1">
    <location>
        <begin position="151"/>
        <end position="176"/>
    </location>
</feature>
<dbReference type="EMBL" id="CAJVCH010010713">
    <property type="protein sequence ID" value="CAG7667846.1"/>
    <property type="molecule type" value="Genomic_DNA"/>
</dbReference>
<keyword evidence="1" id="KW-0472">Membrane</keyword>
<evidence type="ECO:0000313" key="2">
    <source>
        <dbReference type="EMBL" id="CAG7667846.1"/>
    </source>
</evidence>
<evidence type="ECO:0000256" key="1">
    <source>
        <dbReference type="SAM" id="Phobius"/>
    </source>
</evidence>
<keyword evidence="1" id="KW-0812">Transmembrane</keyword>
<evidence type="ECO:0000313" key="3">
    <source>
        <dbReference type="Proteomes" id="UP000708208"/>
    </source>
</evidence>
<sequence>MLHYKFILCDTTVPAETLKTTLENFNPGGEIVYSAYLEAVKIRVTLAYNNSFQSKPLKPKMLAMKLNYENVPTTCLRNQTDKNISSGPSFVGYNAHQVNAARVALPNQTSDVINAVMDDEKADHTDSDSFRAEYRYQRGYTKPLERLKSRVWVHLALFSMTVGIIVVTTALCFLNFGNPEFSEVEMIPTSNIQIANFMPTPAQNVIKFKGLPSIKYFLIEDSSLNFERYKVLEQFLKNHTVLFHVVTFQRCFICKQCKVLDVAFPNSEVEIFNRKKDPFE</sequence>
<proteinExistence type="predicted"/>
<reference evidence="2" key="1">
    <citation type="submission" date="2021-06" db="EMBL/GenBank/DDBJ databases">
        <authorList>
            <person name="Hodson N. C."/>
            <person name="Mongue J. A."/>
            <person name="Jaron S. K."/>
        </authorList>
    </citation>
    <scope>NUCLEOTIDE SEQUENCE</scope>
</reference>
<gene>
    <name evidence="2" type="ORF">AFUS01_LOCUS1880</name>
</gene>
<keyword evidence="1" id="KW-1133">Transmembrane helix</keyword>
<comment type="caution">
    <text evidence="2">The sequence shown here is derived from an EMBL/GenBank/DDBJ whole genome shotgun (WGS) entry which is preliminary data.</text>
</comment>
<protein>
    <submittedName>
        <fullName evidence="2">Uncharacterized protein</fullName>
    </submittedName>
</protein>
<dbReference type="Proteomes" id="UP000708208">
    <property type="component" value="Unassembled WGS sequence"/>
</dbReference>
<dbReference type="AlphaFoldDB" id="A0A8J2JM12"/>
<name>A0A8J2JM12_9HEXA</name>